<organism evidence="2 4">
    <name type="scientific">Bradyrhizobium diazoefficiens SEMIA 5080</name>
    <dbReference type="NCBI Taxonomy" id="754504"/>
    <lineage>
        <taxon>Bacteria</taxon>
        <taxon>Pseudomonadati</taxon>
        <taxon>Pseudomonadota</taxon>
        <taxon>Alphaproteobacteria</taxon>
        <taxon>Hyphomicrobiales</taxon>
        <taxon>Nitrobacteraceae</taxon>
        <taxon>Bradyrhizobium</taxon>
    </lineage>
</organism>
<dbReference type="Proteomes" id="UP000024900">
    <property type="component" value="Unassembled WGS sequence"/>
</dbReference>
<evidence type="ECO:0000313" key="3">
    <source>
        <dbReference type="EMBL" id="KGJ68182.1"/>
    </source>
</evidence>
<reference evidence="2 4" key="1">
    <citation type="journal article" date="2014" name="BMC Genomics">
        <title>Comparative genomics of Bradyrhizobium japonicum CPAC 15 and Bradyrhizobium diazoefficiens CPAC 7: elite model strains for understanding symbiotic performance with soybean.</title>
        <authorList>
            <person name="Siqueira A.F."/>
            <person name="Ormeno-Orrillo E."/>
            <person name="Souza R.C."/>
            <person name="Rodrigues E.P."/>
            <person name="Almeida L.G."/>
            <person name="Barcellos F.G."/>
            <person name="Batista J.S."/>
            <person name="Nakatami A.S."/>
            <person name="Martinez-Romero E."/>
            <person name="Vasconcelos A.T."/>
            <person name="Hungria M."/>
        </authorList>
    </citation>
    <scope>NUCLEOTIDE SEQUENCE [LARGE SCALE GENOMIC DNA]</scope>
    <source>
        <strain evidence="2 4">SEMIA 5080</strain>
    </source>
</reference>
<dbReference type="AlphaFoldDB" id="A0A837CBX0"/>
<accession>A0A837CBX0</accession>
<dbReference type="EMBL" id="ADOU02000005">
    <property type="protein sequence ID" value="KGJ66515.1"/>
    <property type="molecule type" value="Genomic_DNA"/>
</dbReference>
<evidence type="ECO:0000256" key="1">
    <source>
        <dbReference type="SAM" id="MobiDB-lite"/>
    </source>
</evidence>
<name>A0A837CBX0_9BRAD</name>
<sequence>MEHFLRAIMDISARAFSLADRPRLGHLGHQCSHAPGRPNLHLVSSSRRPRLEPVDGVTSSLAPPTSQFLCSSQGPFLRPGPQDVRRVARTGGQGRPLRFACGWLRRCQAAP</sequence>
<feature type="compositionally biased region" description="Polar residues" evidence="1">
    <location>
        <begin position="57"/>
        <end position="66"/>
    </location>
</feature>
<evidence type="ECO:0000313" key="4">
    <source>
        <dbReference type="Proteomes" id="UP000024900"/>
    </source>
</evidence>
<comment type="caution">
    <text evidence="2">The sequence shown here is derived from an EMBL/GenBank/DDBJ whole genome shotgun (WGS) entry which is preliminary data.</text>
</comment>
<protein>
    <submittedName>
        <fullName evidence="2">Uncharacterized protein</fullName>
    </submittedName>
</protein>
<evidence type="ECO:0000313" key="2">
    <source>
        <dbReference type="EMBL" id="KGJ66515.1"/>
    </source>
</evidence>
<gene>
    <name evidence="2" type="ORF">BJA5080_08363</name>
    <name evidence="3" type="ORF">BJA5080_08411</name>
</gene>
<feature type="region of interest" description="Disordered" evidence="1">
    <location>
        <begin position="29"/>
        <end position="66"/>
    </location>
</feature>
<proteinExistence type="predicted"/>
<dbReference type="EMBL" id="ADOU02000004">
    <property type="protein sequence ID" value="KGJ68182.1"/>
    <property type="molecule type" value="Genomic_DNA"/>
</dbReference>